<keyword evidence="3" id="KW-1185">Reference proteome</keyword>
<sequence length="233" mass="25975">MRRVANVQGWPSGMVGPCNLDQRAGDRRRRPHSTPAKSSMMKHCTTSRPSRTCAKKGPRPPSVTYPTRVRLPTRRPSPSHPRRQGRPLGGLGRRLAHQPSRIGVAAAPRQGQRVNDAISPALPPPCPPSASPRRQATTSRRHRRQPHELLSHFGGQPPVGLRRRQRRKGGWPRGAPAVPLPQRRPHSNEVDGQLHRRARGGRVRRACRLRRRRRVAVAHALEGEAHICAPVGR</sequence>
<dbReference type="EMBL" id="KV918895">
    <property type="protein sequence ID" value="OSX75672.1"/>
    <property type="molecule type" value="Genomic_DNA"/>
</dbReference>
<proteinExistence type="predicted"/>
<feature type="region of interest" description="Disordered" evidence="1">
    <location>
        <begin position="1"/>
        <end position="199"/>
    </location>
</feature>
<organism evidence="2 3">
    <name type="scientific">Porphyra umbilicalis</name>
    <name type="common">Purple laver</name>
    <name type="synonym">Red alga</name>
    <dbReference type="NCBI Taxonomy" id="2786"/>
    <lineage>
        <taxon>Eukaryota</taxon>
        <taxon>Rhodophyta</taxon>
        <taxon>Bangiophyceae</taxon>
        <taxon>Bangiales</taxon>
        <taxon>Bangiaceae</taxon>
        <taxon>Porphyra</taxon>
    </lineage>
</organism>
<gene>
    <name evidence="2" type="ORF">BU14_0227s0011</name>
</gene>
<evidence type="ECO:0000313" key="2">
    <source>
        <dbReference type="EMBL" id="OSX75672.1"/>
    </source>
</evidence>
<reference evidence="2 3" key="1">
    <citation type="submission" date="2017-03" db="EMBL/GenBank/DDBJ databases">
        <title>WGS assembly of Porphyra umbilicalis.</title>
        <authorList>
            <person name="Brawley S.H."/>
            <person name="Blouin N.A."/>
            <person name="Ficko-Blean E."/>
            <person name="Wheeler G.L."/>
            <person name="Lohr M."/>
            <person name="Goodson H.V."/>
            <person name="Jenkins J.W."/>
            <person name="Blaby-Haas C.E."/>
            <person name="Helliwell K.E."/>
            <person name="Chan C."/>
            <person name="Marriage T."/>
            <person name="Bhattacharya D."/>
            <person name="Klein A.S."/>
            <person name="Badis Y."/>
            <person name="Brodie J."/>
            <person name="Cao Y."/>
            <person name="Collen J."/>
            <person name="Dittami S.M."/>
            <person name="Gachon C.M."/>
            <person name="Green B.R."/>
            <person name="Karpowicz S."/>
            <person name="Kim J.W."/>
            <person name="Kudahl U."/>
            <person name="Lin S."/>
            <person name="Michel G."/>
            <person name="Mittag M."/>
            <person name="Olson B.J."/>
            <person name="Pangilinan J."/>
            <person name="Peng Y."/>
            <person name="Qiu H."/>
            <person name="Shu S."/>
            <person name="Singer J.T."/>
            <person name="Smith A.G."/>
            <person name="Sprecher B.N."/>
            <person name="Wagner V."/>
            <person name="Wang W."/>
            <person name="Wang Z.-Y."/>
            <person name="Yan J."/>
            <person name="Yarish C."/>
            <person name="Zoeuner-Riek S."/>
            <person name="Zhuang Y."/>
            <person name="Zou Y."/>
            <person name="Lindquist E.A."/>
            <person name="Grimwood J."/>
            <person name="Barry K."/>
            <person name="Rokhsar D.S."/>
            <person name="Schmutz J."/>
            <person name="Stiller J.W."/>
            <person name="Grossman A.R."/>
            <person name="Prochnik S.E."/>
        </authorList>
    </citation>
    <scope>NUCLEOTIDE SEQUENCE [LARGE SCALE GENOMIC DNA]</scope>
    <source>
        <strain evidence="2">4086291</strain>
    </source>
</reference>
<feature type="compositionally biased region" description="Pro residues" evidence="1">
    <location>
        <begin position="121"/>
        <end position="130"/>
    </location>
</feature>
<evidence type="ECO:0000256" key="1">
    <source>
        <dbReference type="SAM" id="MobiDB-lite"/>
    </source>
</evidence>
<name>A0A1X6P475_PORUM</name>
<feature type="compositionally biased region" description="Basic residues" evidence="1">
    <location>
        <begin position="161"/>
        <end position="170"/>
    </location>
</feature>
<evidence type="ECO:0000313" key="3">
    <source>
        <dbReference type="Proteomes" id="UP000218209"/>
    </source>
</evidence>
<dbReference type="AlphaFoldDB" id="A0A1X6P475"/>
<protein>
    <submittedName>
        <fullName evidence="2">Uncharacterized protein</fullName>
    </submittedName>
</protein>
<accession>A0A1X6P475</accession>
<dbReference type="Proteomes" id="UP000218209">
    <property type="component" value="Unassembled WGS sequence"/>
</dbReference>